<name>A0AAD5SXR1_9FUNG</name>
<dbReference type="Proteomes" id="UP001211907">
    <property type="component" value="Unassembled WGS sequence"/>
</dbReference>
<dbReference type="EMBL" id="JADGJH010001342">
    <property type="protein sequence ID" value="KAJ3114772.1"/>
    <property type="molecule type" value="Genomic_DNA"/>
</dbReference>
<dbReference type="AlphaFoldDB" id="A0AAD5SXR1"/>
<comment type="caution">
    <text evidence="3">The sequence shown here is derived from an EMBL/GenBank/DDBJ whole genome shotgun (WGS) entry which is preliminary data.</text>
</comment>
<dbReference type="GO" id="GO:0003700">
    <property type="term" value="F:DNA-binding transcription factor activity"/>
    <property type="evidence" value="ECO:0007669"/>
    <property type="project" value="InterPro"/>
</dbReference>
<evidence type="ECO:0000313" key="3">
    <source>
        <dbReference type="EMBL" id="KAJ3114772.1"/>
    </source>
</evidence>
<accession>A0AAD5SXR1</accession>
<organism evidence="3 4">
    <name type="scientific">Physocladia obscura</name>
    <dbReference type="NCBI Taxonomy" id="109957"/>
    <lineage>
        <taxon>Eukaryota</taxon>
        <taxon>Fungi</taxon>
        <taxon>Fungi incertae sedis</taxon>
        <taxon>Chytridiomycota</taxon>
        <taxon>Chytridiomycota incertae sedis</taxon>
        <taxon>Chytridiomycetes</taxon>
        <taxon>Chytridiales</taxon>
        <taxon>Chytriomycetaceae</taxon>
        <taxon>Physocladia</taxon>
    </lineage>
</organism>
<keyword evidence="1" id="KW-0175">Coiled coil</keyword>
<dbReference type="CDD" id="cd12193">
    <property type="entry name" value="bZIP_GCN4"/>
    <property type="match status" value="1"/>
</dbReference>
<feature type="domain" description="BZIP" evidence="2">
    <location>
        <begin position="244"/>
        <end position="258"/>
    </location>
</feature>
<protein>
    <recommendedName>
        <fullName evidence="2">BZIP domain-containing protein</fullName>
    </recommendedName>
</protein>
<evidence type="ECO:0000259" key="2">
    <source>
        <dbReference type="PROSITE" id="PS00036"/>
    </source>
</evidence>
<dbReference type="PROSITE" id="PS00036">
    <property type="entry name" value="BZIP_BASIC"/>
    <property type="match status" value="1"/>
</dbReference>
<reference evidence="3" key="1">
    <citation type="submission" date="2020-05" db="EMBL/GenBank/DDBJ databases">
        <title>Phylogenomic resolution of chytrid fungi.</title>
        <authorList>
            <person name="Stajich J.E."/>
            <person name="Amses K."/>
            <person name="Simmons R."/>
            <person name="Seto K."/>
            <person name="Myers J."/>
            <person name="Bonds A."/>
            <person name="Quandt C.A."/>
            <person name="Barry K."/>
            <person name="Liu P."/>
            <person name="Grigoriev I."/>
            <person name="Longcore J.E."/>
            <person name="James T.Y."/>
        </authorList>
    </citation>
    <scope>NUCLEOTIDE SEQUENCE</scope>
    <source>
        <strain evidence="3">JEL0513</strain>
    </source>
</reference>
<dbReference type="SMART" id="SM00338">
    <property type="entry name" value="BRLZ"/>
    <property type="match status" value="1"/>
</dbReference>
<feature type="coiled-coil region" evidence="1">
    <location>
        <begin position="263"/>
        <end position="304"/>
    </location>
</feature>
<dbReference type="InterPro" id="IPR004827">
    <property type="entry name" value="bZIP"/>
</dbReference>
<evidence type="ECO:0000313" key="4">
    <source>
        <dbReference type="Proteomes" id="UP001211907"/>
    </source>
</evidence>
<evidence type="ECO:0000256" key="1">
    <source>
        <dbReference type="SAM" id="Coils"/>
    </source>
</evidence>
<keyword evidence="4" id="KW-1185">Reference proteome</keyword>
<sequence>MTPPSNDHSDKNSIITENGLFGSFLLEDDLFDFGETTASFSSPPQTSVNTRYEFGGIDINQCLVSQIVENADSNIVGLLDSTSAQMFSSLFPDTEFQTSQAPSRSSAQLLPSDAAKLLASTEAQLDSNPSLAPIVARLRQSLAYAAAATSQGTISPSTSPTSQFMNTPFLGTVDFTSPMTTLDTSPLLASMADAFAVQWDATLLSGSPIIQENNLLEKPKAKVGRKRKERPNDPVELLREMDIKRQRNTESARRSRVKRMAELDELHSSLDESRENERKALERVNVLEHELEKAKKLLALAGERVFEAMEHNDRILILVSLYNFPICRASFTVKRNATIELLQRKIAQEIHANSILPTDIAIFTDAKKCAPALFQLSSLPLSSINTLPLPPSHITCNPHWRLLDCLLFEIPLSHALTPQEDSDRPSLSAVGSKNTAFSYINVLYDVAIYARIYSGGEMVVRTGNAAEAVDRTCALLMF</sequence>
<gene>
    <name evidence="3" type="ORF">HK100_001563</name>
</gene>
<proteinExistence type="predicted"/>